<evidence type="ECO:0000313" key="6">
    <source>
        <dbReference type="Proteomes" id="UP000001989"/>
    </source>
</evidence>
<dbReference type="InterPro" id="IPR011990">
    <property type="entry name" value="TPR-like_helical_dom_sf"/>
</dbReference>
<evidence type="ECO:0000256" key="2">
    <source>
        <dbReference type="ARBA" id="ARBA00023125"/>
    </source>
</evidence>
<sequence>MDRSRRRLWHYAAMLIRTKLAPPNRTIDLLWREALVGRITGAAERLTVLSAPAGYGKTTLLSQCHAQWRRGDVAVAWYSVDDSKFESDQFFAYLMAALHRAGLPLPYSQEAIDAGLPGLAAEAAARAIVVALEASEEPVRLIIDDYHRIASPATNRFLDYVIERMPNHAAIIMAMRGMPEIALSSLRVRGQLLLLEQNDIRFSDSEALRFLSDQSSKVDWGELIERTQGWPAALQLLRLWLAGRDQVDTLEHLTRRSSDLADYLAEQVFSGLPADVQKFLLETSIAERICTGLGDAISGRDDGADMLDQMRRRNLLVTPLDDDGVWYRFHPLLREFLYDMLARDSQARLDALHLRAAAWLAGENLLPEALGHAARVSDRTAATAIMEAAGGWRMAIRGGLALLRHVDEIDQVSPADFPRVTLGRVYFAAQNGRLPEARAMLDRLLAVLPLDRVEATDPGLASEMLCNDLVAHIYEDRAIPAAYGRFLERQLAHEGHDPTLRVLLHHLSCLASFDRGDDIWCRVHGEKALKLARSHQLPLLEVYAYQYLGLSQIRTGRRREAELYFRRSFEQANRHFGEGSAQVAVAISLLAYTLYLSGDLSSATELLESAVPVIEVSEGWHEVFVAAYATQAWLAARTGNLAAAEQVIQRGRATAERRGLPRLRYQLDLLRARIWLCLDRAELAGPLLAELGEPSAVFRERDRRLFCDYRVALTACSVQLGRPDEALVAALEADVAEAGSVALDIEMAILRAAGAVAAGRRTEAAHAVRQALEAAESEGLIGIVSQFGALLPPVLAACEESLHLFEPAQRSTVARLRQTTPAARRGGTAIPPAASDIIVTPREIDVLRGLADGLSSKEMARSLGVAESTIKTHRINIYRKLNVATRSRAISAARNLRLI</sequence>
<dbReference type="SUPFAM" id="SSF46894">
    <property type="entry name" value="C-terminal effector domain of the bipartite response regulators"/>
    <property type="match status" value="1"/>
</dbReference>
<evidence type="ECO:0000259" key="4">
    <source>
        <dbReference type="PROSITE" id="PS50043"/>
    </source>
</evidence>
<evidence type="ECO:0000256" key="3">
    <source>
        <dbReference type="ARBA" id="ARBA00023163"/>
    </source>
</evidence>
<evidence type="ECO:0000256" key="1">
    <source>
        <dbReference type="ARBA" id="ARBA00023015"/>
    </source>
</evidence>
<organism evidence="5 6">
    <name type="scientific">Rhizorhabdus wittichii (strain DSM 6014 / CCUG 31198 / JCM 15750 / NBRC 105917 / EY 4224 / RW1)</name>
    <name type="common">Sphingomonas wittichii</name>
    <dbReference type="NCBI Taxonomy" id="392499"/>
    <lineage>
        <taxon>Bacteria</taxon>
        <taxon>Pseudomonadati</taxon>
        <taxon>Pseudomonadota</taxon>
        <taxon>Alphaproteobacteria</taxon>
        <taxon>Sphingomonadales</taxon>
        <taxon>Sphingomonadaceae</taxon>
        <taxon>Rhizorhabdus</taxon>
    </lineage>
</organism>
<keyword evidence="2" id="KW-0238">DNA-binding</keyword>
<dbReference type="Proteomes" id="UP000001989">
    <property type="component" value="Chromosome"/>
</dbReference>
<gene>
    <name evidence="5" type="ordered locus">Swit_2246</name>
</gene>
<keyword evidence="3" id="KW-0804">Transcription</keyword>
<accession>A0A9J9HBI2</accession>
<dbReference type="Gene3D" id="1.10.10.10">
    <property type="entry name" value="Winged helix-like DNA-binding domain superfamily/Winged helix DNA-binding domain"/>
    <property type="match status" value="1"/>
</dbReference>
<dbReference type="KEGG" id="swi:Swit_2246"/>
<dbReference type="InterPro" id="IPR036388">
    <property type="entry name" value="WH-like_DNA-bd_sf"/>
</dbReference>
<keyword evidence="1" id="KW-0805">Transcription regulation</keyword>
<dbReference type="EMBL" id="CP000699">
    <property type="protein sequence ID" value="ABQ68605.1"/>
    <property type="molecule type" value="Genomic_DNA"/>
</dbReference>
<reference evidence="5 6" key="1">
    <citation type="journal article" date="2010" name="J. Bacteriol.">
        <title>Genome sequence of the dioxin-mineralizing bacterium Sphingomonas wittichii RW1.</title>
        <authorList>
            <person name="Miller T.R."/>
            <person name="Delcher A.L."/>
            <person name="Salzberg S.L."/>
            <person name="Saunders E."/>
            <person name="Detter J.C."/>
            <person name="Halden R.U."/>
        </authorList>
    </citation>
    <scope>NUCLEOTIDE SEQUENCE [LARGE SCALE GENOMIC DNA]</scope>
    <source>
        <strain evidence="6">DSM 6014 / CCUG 31198 / JCM 15750 / NBRC 105917 / EY 4224 / RW1</strain>
    </source>
</reference>
<dbReference type="SUPFAM" id="SSF48452">
    <property type="entry name" value="TPR-like"/>
    <property type="match status" value="2"/>
</dbReference>
<protein>
    <submittedName>
        <fullName evidence="5">Regulatory protein, LuxR</fullName>
    </submittedName>
</protein>
<dbReference type="InterPro" id="IPR027417">
    <property type="entry name" value="P-loop_NTPase"/>
</dbReference>
<feature type="domain" description="HTH luxR-type" evidence="4">
    <location>
        <begin position="832"/>
        <end position="897"/>
    </location>
</feature>
<dbReference type="Pfam" id="PF00196">
    <property type="entry name" value="GerE"/>
    <property type="match status" value="1"/>
</dbReference>
<dbReference type="PANTHER" id="PTHR44688:SF16">
    <property type="entry name" value="DNA-BINDING TRANSCRIPTIONAL ACTIVATOR DEVR_DOSR"/>
    <property type="match status" value="1"/>
</dbReference>
<dbReference type="PROSITE" id="PS50043">
    <property type="entry name" value="HTH_LUXR_2"/>
    <property type="match status" value="1"/>
</dbReference>
<dbReference type="InterPro" id="IPR059106">
    <property type="entry name" value="WHD_MalT"/>
</dbReference>
<dbReference type="SUPFAM" id="SSF52540">
    <property type="entry name" value="P-loop containing nucleoside triphosphate hydrolases"/>
    <property type="match status" value="1"/>
</dbReference>
<dbReference type="PANTHER" id="PTHR44688">
    <property type="entry name" value="DNA-BINDING TRANSCRIPTIONAL ACTIVATOR DEVR_DOSR"/>
    <property type="match status" value="1"/>
</dbReference>
<dbReference type="PRINTS" id="PR00038">
    <property type="entry name" value="HTHLUXR"/>
</dbReference>
<name>A0A9J9HBI2_RHIWR</name>
<proteinExistence type="predicted"/>
<dbReference type="GO" id="GO:0006355">
    <property type="term" value="P:regulation of DNA-templated transcription"/>
    <property type="evidence" value="ECO:0007669"/>
    <property type="project" value="InterPro"/>
</dbReference>
<dbReference type="SMART" id="SM00421">
    <property type="entry name" value="HTH_LUXR"/>
    <property type="match status" value="1"/>
</dbReference>
<dbReference type="Gene3D" id="1.25.40.10">
    <property type="entry name" value="Tetratricopeptide repeat domain"/>
    <property type="match status" value="1"/>
</dbReference>
<dbReference type="AlphaFoldDB" id="A0A9J9HBI2"/>
<dbReference type="InterPro" id="IPR000792">
    <property type="entry name" value="Tscrpt_reg_LuxR_C"/>
</dbReference>
<dbReference type="InterPro" id="IPR016032">
    <property type="entry name" value="Sig_transdc_resp-reg_C-effctor"/>
</dbReference>
<keyword evidence="6" id="KW-1185">Reference proteome</keyword>
<dbReference type="GO" id="GO:0003677">
    <property type="term" value="F:DNA binding"/>
    <property type="evidence" value="ECO:0007669"/>
    <property type="project" value="UniProtKB-KW"/>
</dbReference>
<dbReference type="CDD" id="cd06170">
    <property type="entry name" value="LuxR_C_like"/>
    <property type="match status" value="1"/>
</dbReference>
<evidence type="ECO:0000313" key="5">
    <source>
        <dbReference type="EMBL" id="ABQ68605.1"/>
    </source>
</evidence>
<dbReference type="Pfam" id="PF25873">
    <property type="entry name" value="WHD_MalT"/>
    <property type="match status" value="1"/>
</dbReference>